<name>A0ACA9MJW5_9GLOM</name>
<organism evidence="1 2">
    <name type="scientific">Cetraspora pellucida</name>
    <dbReference type="NCBI Taxonomy" id="1433469"/>
    <lineage>
        <taxon>Eukaryota</taxon>
        <taxon>Fungi</taxon>
        <taxon>Fungi incertae sedis</taxon>
        <taxon>Mucoromycota</taxon>
        <taxon>Glomeromycotina</taxon>
        <taxon>Glomeromycetes</taxon>
        <taxon>Diversisporales</taxon>
        <taxon>Gigasporaceae</taxon>
        <taxon>Cetraspora</taxon>
    </lineage>
</organism>
<sequence length="160" mass="17557">MAQCEIRFNDLTLFLMTYTVGSENFSLVYSLSGTPTVPQVGGHDVGNVTSTADFHGFEYIFFPYSSNGTVDYCGSSTTVCRFLGYHNYNLPRDRYCIIVVNPNNVDYYTTIVYSFGGTGTNAFGGGSSARRSIDNSAKSPKKNISFASSVVVVLQQQRPE</sequence>
<comment type="caution">
    <text evidence="1">The sequence shown here is derived from an EMBL/GenBank/DDBJ whole genome shotgun (WGS) entry which is preliminary data.</text>
</comment>
<evidence type="ECO:0000313" key="2">
    <source>
        <dbReference type="Proteomes" id="UP000789366"/>
    </source>
</evidence>
<reference evidence="1" key="1">
    <citation type="submission" date="2021-06" db="EMBL/GenBank/DDBJ databases">
        <authorList>
            <person name="Kallberg Y."/>
            <person name="Tangrot J."/>
            <person name="Rosling A."/>
        </authorList>
    </citation>
    <scope>NUCLEOTIDE SEQUENCE</scope>
    <source>
        <strain evidence="1">28 12/20/2015</strain>
    </source>
</reference>
<accession>A0ACA9MJW5</accession>
<dbReference type="EMBL" id="CAJVPW010008233">
    <property type="protein sequence ID" value="CAG8591395.1"/>
    <property type="molecule type" value="Genomic_DNA"/>
</dbReference>
<protein>
    <submittedName>
        <fullName evidence="1">2617_t:CDS:1</fullName>
    </submittedName>
</protein>
<gene>
    <name evidence="1" type="ORF">SPELUC_LOCUS6762</name>
</gene>
<evidence type="ECO:0000313" key="1">
    <source>
        <dbReference type="EMBL" id="CAG8591395.1"/>
    </source>
</evidence>
<dbReference type="Proteomes" id="UP000789366">
    <property type="component" value="Unassembled WGS sequence"/>
</dbReference>
<keyword evidence="2" id="KW-1185">Reference proteome</keyword>
<proteinExistence type="predicted"/>